<evidence type="ECO:0000256" key="11">
    <source>
        <dbReference type="HAMAP-Rule" id="MF_01393"/>
    </source>
</evidence>
<keyword evidence="14" id="KW-1185">Reference proteome</keyword>
<dbReference type="InterPro" id="IPR045083">
    <property type="entry name" value="ATP_synth_F0_asu_bact/mt"/>
</dbReference>
<keyword evidence="9 11" id="KW-0472">Membrane</keyword>
<comment type="similarity">
    <text evidence="2 11 12">Belongs to the ATPase A chain family.</text>
</comment>
<organism evidence="13 14">
    <name type="scientific">Glutamicibacter protophormiae</name>
    <name type="common">Brevibacterium protophormiae</name>
    <dbReference type="NCBI Taxonomy" id="37930"/>
    <lineage>
        <taxon>Bacteria</taxon>
        <taxon>Bacillati</taxon>
        <taxon>Actinomycetota</taxon>
        <taxon>Actinomycetes</taxon>
        <taxon>Micrococcales</taxon>
        <taxon>Micrococcaceae</taxon>
        <taxon>Glutamicibacter</taxon>
    </lineage>
</organism>
<comment type="subcellular location">
    <subcellularLocation>
        <location evidence="11 12">Cell membrane</location>
        <topology evidence="11 12">Multi-pass membrane protein</topology>
    </subcellularLocation>
    <subcellularLocation>
        <location evidence="1">Membrane</location>
        <topology evidence="1">Multi-pass membrane protein</topology>
    </subcellularLocation>
</comment>
<keyword evidence="6 11" id="KW-0375">Hydrogen ion transport</keyword>
<keyword evidence="3 11" id="KW-0813">Transport</keyword>
<dbReference type="Pfam" id="PF00119">
    <property type="entry name" value="ATP-synt_A"/>
    <property type="match status" value="1"/>
</dbReference>
<evidence type="ECO:0000256" key="4">
    <source>
        <dbReference type="ARBA" id="ARBA00022547"/>
    </source>
</evidence>
<evidence type="ECO:0000256" key="5">
    <source>
        <dbReference type="ARBA" id="ARBA00022692"/>
    </source>
</evidence>
<evidence type="ECO:0000313" key="14">
    <source>
        <dbReference type="Proteomes" id="UP001195422"/>
    </source>
</evidence>
<dbReference type="Gene3D" id="1.20.120.220">
    <property type="entry name" value="ATP synthase, F0 complex, subunit A"/>
    <property type="match status" value="1"/>
</dbReference>
<dbReference type="Proteomes" id="UP001195422">
    <property type="component" value="Unassembled WGS sequence"/>
</dbReference>
<dbReference type="PANTHER" id="PTHR11410:SF0">
    <property type="entry name" value="ATP SYNTHASE SUBUNIT A"/>
    <property type="match status" value="1"/>
</dbReference>
<evidence type="ECO:0000256" key="6">
    <source>
        <dbReference type="ARBA" id="ARBA00022781"/>
    </source>
</evidence>
<keyword evidence="4 11" id="KW-0138">CF(0)</keyword>
<evidence type="ECO:0000256" key="12">
    <source>
        <dbReference type="RuleBase" id="RU000483"/>
    </source>
</evidence>
<dbReference type="InterPro" id="IPR035908">
    <property type="entry name" value="F0_ATP_A_sf"/>
</dbReference>
<evidence type="ECO:0000256" key="2">
    <source>
        <dbReference type="ARBA" id="ARBA00006810"/>
    </source>
</evidence>
<dbReference type="HAMAP" id="MF_01393">
    <property type="entry name" value="ATP_synth_a_bact"/>
    <property type="match status" value="1"/>
</dbReference>
<keyword evidence="11" id="KW-1003">Cell membrane</keyword>
<name>A0ABS4XRS8_GLUPR</name>
<comment type="function">
    <text evidence="11 12">Key component of the proton channel; it plays a direct role in the translocation of protons across the membrane.</text>
</comment>
<dbReference type="SUPFAM" id="SSF81336">
    <property type="entry name" value="F1F0 ATP synthase subunit A"/>
    <property type="match status" value="1"/>
</dbReference>
<feature type="transmembrane region" description="Helical" evidence="11">
    <location>
        <begin position="269"/>
        <end position="287"/>
    </location>
</feature>
<feature type="transmembrane region" description="Helical" evidence="11">
    <location>
        <begin position="121"/>
        <end position="143"/>
    </location>
</feature>
<dbReference type="EMBL" id="JAGIOJ010000001">
    <property type="protein sequence ID" value="MBP2399216.1"/>
    <property type="molecule type" value="Genomic_DNA"/>
</dbReference>
<feature type="transmembrane region" description="Helical" evidence="11">
    <location>
        <begin position="149"/>
        <end position="169"/>
    </location>
</feature>
<comment type="caution">
    <text evidence="13">The sequence shown here is derived from an EMBL/GenBank/DDBJ whole genome shotgun (WGS) entry which is preliminary data.</text>
</comment>
<evidence type="ECO:0000256" key="7">
    <source>
        <dbReference type="ARBA" id="ARBA00022989"/>
    </source>
</evidence>
<dbReference type="CDD" id="cd00310">
    <property type="entry name" value="ATP-synt_Fo_a_6"/>
    <property type="match status" value="1"/>
</dbReference>
<dbReference type="PRINTS" id="PR00123">
    <property type="entry name" value="ATPASEA"/>
</dbReference>
<keyword evidence="10 11" id="KW-0066">ATP synthesis</keyword>
<feature type="transmembrane region" description="Helical" evidence="11">
    <location>
        <begin position="244"/>
        <end position="263"/>
    </location>
</feature>
<feature type="transmembrane region" description="Helical" evidence="11">
    <location>
        <begin position="64"/>
        <end position="83"/>
    </location>
</feature>
<evidence type="ECO:0000313" key="13">
    <source>
        <dbReference type="EMBL" id="MBP2399216.1"/>
    </source>
</evidence>
<keyword evidence="8 11" id="KW-0406">Ion transport</keyword>
<evidence type="ECO:0000256" key="1">
    <source>
        <dbReference type="ARBA" id="ARBA00004141"/>
    </source>
</evidence>
<gene>
    <name evidence="11" type="primary">atpB</name>
    <name evidence="13" type="ORF">JOF39_002297</name>
</gene>
<evidence type="ECO:0000256" key="3">
    <source>
        <dbReference type="ARBA" id="ARBA00022448"/>
    </source>
</evidence>
<dbReference type="NCBIfam" id="TIGR01131">
    <property type="entry name" value="ATP_synt_6_or_A"/>
    <property type="match status" value="1"/>
</dbReference>
<dbReference type="InterPro" id="IPR000568">
    <property type="entry name" value="ATP_synth_F0_asu"/>
</dbReference>
<evidence type="ECO:0000256" key="9">
    <source>
        <dbReference type="ARBA" id="ARBA00023136"/>
    </source>
</evidence>
<evidence type="ECO:0000256" key="10">
    <source>
        <dbReference type="ARBA" id="ARBA00023310"/>
    </source>
</evidence>
<protein>
    <recommendedName>
        <fullName evidence="11 12">ATP synthase subunit a</fullName>
    </recommendedName>
    <alternativeName>
        <fullName evidence="11">ATP synthase F0 sector subunit a</fullName>
    </alternativeName>
    <alternativeName>
        <fullName evidence="11">F-ATPase subunit 6</fullName>
    </alternativeName>
</protein>
<accession>A0ABS4XRS8</accession>
<dbReference type="PANTHER" id="PTHR11410">
    <property type="entry name" value="ATP SYNTHASE SUBUNIT A"/>
    <property type="match status" value="1"/>
</dbReference>
<keyword evidence="7 11" id="KW-1133">Transmembrane helix</keyword>
<feature type="transmembrane region" description="Helical" evidence="11">
    <location>
        <begin position="181"/>
        <end position="207"/>
    </location>
</feature>
<feature type="transmembrane region" description="Helical" evidence="11">
    <location>
        <begin position="213"/>
        <end position="232"/>
    </location>
</feature>
<reference evidence="13 14" key="1">
    <citation type="submission" date="2021-03" db="EMBL/GenBank/DDBJ databases">
        <title>Sequencing the genomes of 1000 actinobacteria strains.</title>
        <authorList>
            <person name="Klenk H.-P."/>
        </authorList>
    </citation>
    <scope>NUCLEOTIDE SEQUENCE [LARGE SCALE GENOMIC DNA]</scope>
    <source>
        <strain evidence="13 14">DSM 20168</strain>
    </source>
</reference>
<evidence type="ECO:0000256" key="8">
    <source>
        <dbReference type="ARBA" id="ARBA00023065"/>
    </source>
</evidence>
<sequence length="292" mass="32153">MKGSYRQSPPFARDRYCREDSALFAFALPMASEEGGFVPPTVSDTHLPDLFPWMAEYGTGFGKQMLMIVLSIVLITWFFTAAIKNPKLVPGKMQYLAESGYAFVRNGIGRDIIGEKNFRPWIPLLFATFFFVLLNNLFGAIPFLQLPSFSHAGSAYAMAIIIYGTWIAVGLKNHGIRYFKLAVVPSGVPGWIMPLMIPLEIISNFIVRPLTHSLRLMATMLAGHMIVMLAAAGARHLIVVQDSLAMNGLGVLVIAGSVAMYFLELLIMVLQAFVFALLTAIYVQGAIEADAH</sequence>
<keyword evidence="5 11" id="KW-0812">Transmembrane</keyword>
<proteinExistence type="inferred from homology"/>